<evidence type="ECO:0000313" key="2">
    <source>
        <dbReference type="EMBL" id="VEG50949.1"/>
    </source>
</evidence>
<dbReference type="NCBIfam" id="TIGR03083">
    <property type="entry name" value="maleylpyruvate isomerase family mycothiol-dependent enzyme"/>
    <property type="match status" value="1"/>
</dbReference>
<reference evidence="2 3" key="1">
    <citation type="submission" date="2018-12" db="EMBL/GenBank/DDBJ databases">
        <authorList>
            <consortium name="Pathogen Informatics"/>
        </authorList>
    </citation>
    <scope>NUCLEOTIDE SEQUENCE [LARGE SCALE GENOMIC DNA]</scope>
    <source>
        <strain evidence="2 3">NCTC10437</strain>
    </source>
</reference>
<dbReference type="STRING" id="1791.GCA_001049355_05572"/>
<evidence type="ECO:0000313" key="3">
    <source>
        <dbReference type="Proteomes" id="UP000279306"/>
    </source>
</evidence>
<dbReference type="SUPFAM" id="SSF109854">
    <property type="entry name" value="DinB/YfiT-like putative metalloenzymes"/>
    <property type="match status" value="1"/>
</dbReference>
<protein>
    <submittedName>
        <fullName evidence="2">DinB family protein</fullName>
    </submittedName>
</protein>
<sequence length="210" mass="22381">MTLTASAVWEFVQAERARLTDDLESSTPRDWATPSLCPGWDVHDVLAHLVDSARTSRIRFATRMAFARFDFDADNATGIARERRTDPRETLAAMRAAVPLTRSPIAPRPTRLVEAIVHGEDIRRPLGIAATYAPDAVAAALAYQVKTPTAFGGGRERVDGLRLVATDTEFDMGAGIVVRGRAVDLLLAVSGRAVSAAAFDGPGAAQLAAG</sequence>
<dbReference type="Proteomes" id="UP000279306">
    <property type="component" value="Chromosome"/>
</dbReference>
<keyword evidence="3" id="KW-1185">Reference proteome</keyword>
<dbReference type="InterPro" id="IPR034660">
    <property type="entry name" value="DinB/YfiT-like"/>
</dbReference>
<proteinExistence type="predicted"/>
<dbReference type="OrthoDB" id="5178565at2"/>
<evidence type="ECO:0000259" key="1">
    <source>
        <dbReference type="Pfam" id="PF11716"/>
    </source>
</evidence>
<dbReference type="Pfam" id="PF11716">
    <property type="entry name" value="MDMPI_N"/>
    <property type="match status" value="1"/>
</dbReference>
<dbReference type="AlphaFoldDB" id="A0A448IET1"/>
<dbReference type="InterPro" id="IPR024344">
    <property type="entry name" value="MDMPI_metal-binding"/>
</dbReference>
<dbReference type="RefSeq" id="WP_048635395.1">
    <property type="nucleotide sequence ID" value="NZ_CVQQ01000031.1"/>
</dbReference>
<gene>
    <name evidence="2" type="ORF">NCTC10437_00055</name>
</gene>
<dbReference type="GO" id="GO:0046872">
    <property type="term" value="F:metal ion binding"/>
    <property type="evidence" value="ECO:0007669"/>
    <property type="project" value="InterPro"/>
</dbReference>
<dbReference type="Gene3D" id="1.20.120.450">
    <property type="entry name" value="dinb family like domain"/>
    <property type="match status" value="1"/>
</dbReference>
<accession>A0A448IET1</accession>
<name>A0A448IET1_MYCAU</name>
<dbReference type="KEGG" id="mauu:NCTC10437_00055"/>
<organism evidence="2 3">
    <name type="scientific">Mycolicibacterium aurum</name>
    <name type="common">Mycobacterium aurum</name>
    <dbReference type="NCBI Taxonomy" id="1791"/>
    <lineage>
        <taxon>Bacteria</taxon>
        <taxon>Bacillati</taxon>
        <taxon>Actinomycetota</taxon>
        <taxon>Actinomycetes</taxon>
        <taxon>Mycobacteriales</taxon>
        <taxon>Mycobacteriaceae</taxon>
        <taxon>Mycolicibacterium</taxon>
    </lineage>
</organism>
<dbReference type="InterPro" id="IPR017517">
    <property type="entry name" value="Maleyloyr_isom"/>
</dbReference>
<dbReference type="EMBL" id="LR134356">
    <property type="protein sequence ID" value="VEG50949.1"/>
    <property type="molecule type" value="Genomic_DNA"/>
</dbReference>
<feature type="domain" description="Mycothiol-dependent maleylpyruvate isomerase metal-binding" evidence="1">
    <location>
        <begin position="13"/>
        <end position="100"/>
    </location>
</feature>